<evidence type="ECO:0000256" key="3">
    <source>
        <dbReference type="ARBA" id="ARBA00022448"/>
    </source>
</evidence>
<dbReference type="GO" id="GO:0016020">
    <property type="term" value="C:membrane"/>
    <property type="evidence" value="ECO:0007669"/>
    <property type="project" value="UniProtKB-SubCell"/>
</dbReference>
<dbReference type="AlphaFoldDB" id="A0A840PUH0"/>
<feature type="transmembrane region" description="Helical" evidence="8">
    <location>
        <begin position="85"/>
        <end position="102"/>
    </location>
</feature>
<dbReference type="PANTHER" id="PTHR34975:SF2">
    <property type="entry name" value="SPORE GERMINATION PROTEIN A2"/>
    <property type="match status" value="1"/>
</dbReference>
<dbReference type="NCBIfam" id="TIGR00912">
    <property type="entry name" value="2A0309"/>
    <property type="match status" value="1"/>
</dbReference>
<dbReference type="RefSeq" id="WP_168412705.1">
    <property type="nucleotide sequence ID" value="NZ_JAAXPW010000035.1"/>
</dbReference>
<feature type="transmembrane region" description="Helical" evidence="8">
    <location>
        <begin position="117"/>
        <end position="134"/>
    </location>
</feature>
<feature type="transmembrane region" description="Helical" evidence="8">
    <location>
        <begin position="40"/>
        <end position="61"/>
    </location>
</feature>
<evidence type="ECO:0000256" key="6">
    <source>
        <dbReference type="ARBA" id="ARBA00022989"/>
    </source>
</evidence>
<feature type="transmembrane region" description="Helical" evidence="8">
    <location>
        <begin position="332"/>
        <end position="354"/>
    </location>
</feature>
<accession>A0A840PUH0</accession>
<comment type="subcellular location">
    <subcellularLocation>
        <location evidence="1">Membrane</location>
        <topology evidence="1">Multi-pass membrane protein</topology>
    </subcellularLocation>
</comment>
<feature type="transmembrane region" description="Helical" evidence="8">
    <location>
        <begin position="7"/>
        <end position="28"/>
    </location>
</feature>
<feature type="transmembrane region" description="Helical" evidence="8">
    <location>
        <begin position="141"/>
        <end position="159"/>
    </location>
</feature>
<feature type="transmembrane region" description="Helical" evidence="8">
    <location>
        <begin position="271"/>
        <end position="290"/>
    </location>
</feature>
<protein>
    <submittedName>
        <fullName evidence="9">Spore germination protein (Amino acid permease)</fullName>
    </submittedName>
</protein>
<keyword evidence="10" id="KW-1185">Reference proteome</keyword>
<keyword evidence="4" id="KW-0309">Germination</keyword>
<feature type="transmembrane region" description="Helical" evidence="8">
    <location>
        <begin position="179"/>
        <end position="201"/>
    </location>
</feature>
<dbReference type="GO" id="GO:0009847">
    <property type="term" value="P:spore germination"/>
    <property type="evidence" value="ECO:0007669"/>
    <property type="project" value="InterPro"/>
</dbReference>
<dbReference type="Proteomes" id="UP000557217">
    <property type="component" value="Unassembled WGS sequence"/>
</dbReference>
<feature type="transmembrane region" description="Helical" evidence="8">
    <location>
        <begin position="302"/>
        <end position="320"/>
    </location>
</feature>
<name>A0A840PUH0_URETH</name>
<keyword evidence="7 8" id="KW-0472">Membrane</keyword>
<feature type="transmembrane region" description="Helical" evidence="8">
    <location>
        <begin position="213"/>
        <end position="236"/>
    </location>
</feature>
<keyword evidence="3" id="KW-0813">Transport</keyword>
<organism evidence="9 10">
    <name type="scientific">Ureibacillus thermosphaericus</name>
    <dbReference type="NCBI Taxonomy" id="51173"/>
    <lineage>
        <taxon>Bacteria</taxon>
        <taxon>Bacillati</taxon>
        <taxon>Bacillota</taxon>
        <taxon>Bacilli</taxon>
        <taxon>Bacillales</taxon>
        <taxon>Caryophanaceae</taxon>
        <taxon>Ureibacillus</taxon>
    </lineage>
</organism>
<gene>
    <name evidence="9" type="ORF">HNR36_002509</name>
</gene>
<comment type="similarity">
    <text evidence="2">Belongs to the amino acid-polyamine-organocation (APC) superfamily. Spore germination protein (SGP) (TC 2.A.3.9) family.</text>
</comment>
<reference evidence="9 10" key="1">
    <citation type="submission" date="2020-08" db="EMBL/GenBank/DDBJ databases">
        <title>Genomic Encyclopedia of Type Strains, Phase IV (KMG-IV): sequencing the most valuable type-strain genomes for metagenomic binning, comparative biology and taxonomic classification.</title>
        <authorList>
            <person name="Goeker M."/>
        </authorList>
    </citation>
    <scope>NUCLEOTIDE SEQUENCE [LARGE SCALE GENOMIC DNA]</scope>
    <source>
        <strain evidence="9 10">DSM 10633</strain>
    </source>
</reference>
<keyword evidence="5 8" id="KW-0812">Transmembrane</keyword>
<evidence type="ECO:0000256" key="8">
    <source>
        <dbReference type="SAM" id="Phobius"/>
    </source>
</evidence>
<evidence type="ECO:0000256" key="5">
    <source>
        <dbReference type="ARBA" id="ARBA00022692"/>
    </source>
</evidence>
<dbReference type="EMBL" id="JACHGZ010000038">
    <property type="protein sequence ID" value="MBB5150109.1"/>
    <property type="molecule type" value="Genomic_DNA"/>
</dbReference>
<proteinExistence type="inferred from homology"/>
<dbReference type="InterPro" id="IPR004761">
    <property type="entry name" value="Spore_GerAB"/>
</dbReference>
<evidence type="ECO:0000256" key="7">
    <source>
        <dbReference type="ARBA" id="ARBA00023136"/>
    </source>
</evidence>
<evidence type="ECO:0000313" key="10">
    <source>
        <dbReference type="Proteomes" id="UP000557217"/>
    </source>
</evidence>
<keyword evidence="6 8" id="KW-1133">Transmembrane helix</keyword>
<dbReference type="Pfam" id="PF03845">
    <property type="entry name" value="Spore_permease"/>
    <property type="match status" value="1"/>
</dbReference>
<evidence type="ECO:0000256" key="4">
    <source>
        <dbReference type="ARBA" id="ARBA00022544"/>
    </source>
</evidence>
<dbReference type="PANTHER" id="PTHR34975">
    <property type="entry name" value="SPORE GERMINATION PROTEIN A2"/>
    <property type="match status" value="1"/>
</dbReference>
<comment type="caution">
    <text evidence="9">The sequence shown here is derived from an EMBL/GenBank/DDBJ whole genome shotgun (WGS) entry which is preliminary data.</text>
</comment>
<evidence type="ECO:0000256" key="2">
    <source>
        <dbReference type="ARBA" id="ARBA00007998"/>
    </source>
</evidence>
<evidence type="ECO:0000313" key="9">
    <source>
        <dbReference type="EMBL" id="MBB5150109.1"/>
    </source>
</evidence>
<sequence>MNNTFKISILHVIFICLTSIGLKNHVTILSPILETAKRDGWISVILTSITLFPWLLWILYIQKKSQLKPIKVWLAEKLGQKTSKIILYIFIIFLYSLAAFTLRETILWMSSTFLENTPIPLLILLYIIVCFLLISTNIQTIVSVNTIILFFVIIFGFYASFTNLQVKNYELLFPILEHGIAPVIHSMIFAASGFIELFLLIFIQHYYKNPMKWYHIAIIIFCFTGLTLGPLIGAIVEFGPEEAARQHYPAYEEWALVTLGRFIEHMDFLSVYQWLSGTFIRIGIILFIVCDILNFTGQYKKIWLYMMPPFVILTFALFLIQDETFLRINNYYFLYFTFVFIFLLSILLILVGMLSNRKTARTSPQQQNLK</sequence>
<evidence type="ECO:0000256" key="1">
    <source>
        <dbReference type="ARBA" id="ARBA00004141"/>
    </source>
</evidence>